<dbReference type="SUPFAM" id="SSF53335">
    <property type="entry name" value="S-adenosyl-L-methionine-dependent methyltransferases"/>
    <property type="match status" value="1"/>
</dbReference>
<dbReference type="Gene3D" id="3.90.120.10">
    <property type="entry name" value="DNA Methylase, subunit A, domain 2"/>
    <property type="match status" value="1"/>
</dbReference>
<accession>A0ABQ3MSP4</accession>
<evidence type="ECO:0000256" key="2">
    <source>
        <dbReference type="ARBA" id="ARBA00022603"/>
    </source>
</evidence>
<dbReference type="InterPro" id="IPR001525">
    <property type="entry name" value="C5_MeTfrase"/>
</dbReference>
<proteinExistence type="inferred from homology"/>
<dbReference type="PANTHER" id="PTHR10629:SF52">
    <property type="entry name" value="DNA (CYTOSINE-5)-METHYLTRANSFERASE 1"/>
    <property type="match status" value="1"/>
</dbReference>
<dbReference type="PANTHER" id="PTHR10629">
    <property type="entry name" value="CYTOSINE-SPECIFIC METHYLTRANSFERASE"/>
    <property type="match status" value="1"/>
</dbReference>
<dbReference type="Pfam" id="PF00145">
    <property type="entry name" value="DNA_methylase"/>
    <property type="match status" value="2"/>
</dbReference>
<keyword evidence="8" id="KW-1185">Reference proteome</keyword>
<feature type="active site" evidence="6">
    <location>
        <position position="106"/>
    </location>
</feature>
<dbReference type="Proteomes" id="UP000605568">
    <property type="component" value="Unassembled WGS sequence"/>
</dbReference>
<dbReference type="GO" id="GO:0008168">
    <property type="term" value="F:methyltransferase activity"/>
    <property type="evidence" value="ECO:0007669"/>
    <property type="project" value="UniProtKB-KW"/>
</dbReference>
<keyword evidence="2 6" id="KW-0489">Methyltransferase</keyword>
<dbReference type="Gene3D" id="3.40.50.150">
    <property type="entry name" value="Vaccinia Virus protein VP39"/>
    <property type="match status" value="1"/>
</dbReference>
<comment type="similarity">
    <text evidence="6">Belongs to the class I-like SAM-binding methyltransferase superfamily. C5-methyltransferase family.</text>
</comment>
<dbReference type="EC" id="2.1.1.37" evidence="1"/>
<dbReference type="PRINTS" id="PR00105">
    <property type="entry name" value="C5METTRFRASE"/>
</dbReference>
<protein>
    <recommendedName>
        <fullName evidence="1">DNA (cytosine-5-)-methyltransferase</fullName>
        <ecNumber evidence="1">2.1.1.37</ecNumber>
    </recommendedName>
</protein>
<evidence type="ECO:0000313" key="7">
    <source>
        <dbReference type="EMBL" id="GHH46427.1"/>
    </source>
</evidence>
<evidence type="ECO:0000313" key="8">
    <source>
        <dbReference type="Proteomes" id="UP000605568"/>
    </source>
</evidence>
<comment type="caution">
    <text evidence="7">The sequence shown here is derived from an EMBL/GenBank/DDBJ whole genome shotgun (WGS) entry which is preliminary data.</text>
</comment>
<dbReference type="InterPro" id="IPR029063">
    <property type="entry name" value="SAM-dependent_MTases_sf"/>
</dbReference>
<dbReference type="InterPro" id="IPR018117">
    <property type="entry name" value="C5_DNA_meth_AS"/>
</dbReference>
<dbReference type="EMBL" id="BNAR01000007">
    <property type="protein sequence ID" value="GHH46427.1"/>
    <property type="molecule type" value="Genomic_DNA"/>
</dbReference>
<dbReference type="InterPro" id="IPR050390">
    <property type="entry name" value="C5-Methyltransferase"/>
</dbReference>
<gene>
    <name evidence="7" type="ORF">GCM10017774_49340</name>
</gene>
<dbReference type="GO" id="GO:0032259">
    <property type="term" value="P:methylation"/>
    <property type="evidence" value="ECO:0007669"/>
    <property type="project" value="UniProtKB-KW"/>
</dbReference>
<evidence type="ECO:0000256" key="6">
    <source>
        <dbReference type="PROSITE-ProRule" id="PRU01016"/>
    </source>
</evidence>
<dbReference type="PROSITE" id="PS51679">
    <property type="entry name" value="SAM_MT_C5"/>
    <property type="match status" value="1"/>
</dbReference>
<evidence type="ECO:0000256" key="4">
    <source>
        <dbReference type="ARBA" id="ARBA00022691"/>
    </source>
</evidence>
<evidence type="ECO:0000256" key="5">
    <source>
        <dbReference type="ARBA" id="ARBA00022747"/>
    </source>
</evidence>
<sequence length="445" mass="49490">MVSAMAEPQAGQHKDRTAVELFAGGGGLAMAVQNAGFRTLLFNEFAKRACDTLEDNAMAGGVAEGETPWIPAGGQRPPLVRGDVQQLDMSYLAGQDVDVLAGGPPCQPFSLGGIAKGDEDRRNMFPQMFRAIREMQPKAVICENVRGLLRPSFAPYFQYILRELELPFEERSAESTWQEHDALLRGRIEDPRQGPDKRYVVRHFPVNAADYGVPQIRHRVIVVAFRADLNVDIKAFEDSVKKTEYSEVALIRSMVDVDGEYWQRHSDVPSHVRDWVISRLPLNPPLDDGKKPWRTLRDALVGVCADGKRLPEIPEAHLDRVDRKPKGYNNHIGWPDARIYDGHTPNELDKPAKTVKAGVHGVPGGESVMLTDRLAGNDHEGGQRYKHRYMTVRETARVMTFPDKWIPAGPRGEQMRQLGNAVPVVLGEVFARAVATALDKAENPG</sequence>
<evidence type="ECO:0000256" key="1">
    <source>
        <dbReference type="ARBA" id="ARBA00011975"/>
    </source>
</evidence>
<evidence type="ECO:0000256" key="3">
    <source>
        <dbReference type="ARBA" id="ARBA00022679"/>
    </source>
</evidence>
<keyword evidence="5" id="KW-0680">Restriction system</keyword>
<keyword evidence="3 6" id="KW-0808">Transferase</keyword>
<keyword evidence="4 6" id="KW-0949">S-adenosyl-L-methionine</keyword>
<reference evidence="8" key="1">
    <citation type="journal article" date="2019" name="Int. J. Syst. Evol. Microbiol.">
        <title>The Global Catalogue of Microorganisms (GCM) 10K type strain sequencing project: providing services to taxonomists for standard genome sequencing and annotation.</title>
        <authorList>
            <consortium name="The Broad Institute Genomics Platform"/>
            <consortium name="The Broad Institute Genome Sequencing Center for Infectious Disease"/>
            <person name="Wu L."/>
            <person name="Ma J."/>
        </authorList>
    </citation>
    <scope>NUCLEOTIDE SEQUENCE [LARGE SCALE GENOMIC DNA]</scope>
    <source>
        <strain evidence="8">CGMCC 4.7367</strain>
    </source>
</reference>
<organism evidence="7 8">
    <name type="scientific">Lentzea cavernae</name>
    <dbReference type="NCBI Taxonomy" id="2020703"/>
    <lineage>
        <taxon>Bacteria</taxon>
        <taxon>Bacillati</taxon>
        <taxon>Actinomycetota</taxon>
        <taxon>Actinomycetes</taxon>
        <taxon>Pseudonocardiales</taxon>
        <taxon>Pseudonocardiaceae</taxon>
        <taxon>Lentzea</taxon>
    </lineage>
</organism>
<dbReference type="PROSITE" id="PS00094">
    <property type="entry name" value="C5_MTASE_1"/>
    <property type="match status" value="1"/>
</dbReference>
<name>A0ABQ3MSP4_9PSEU</name>